<dbReference type="EMBL" id="JAWDJW010008731">
    <property type="protein sequence ID" value="KAK3060247.1"/>
    <property type="molecule type" value="Genomic_DNA"/>
</dbReference>
<evidence type="ECO:0000313" key="1">
    <source>
        <dbReference type="EMBL" id="KAK3060247.1"/>
    </source>
</evidence>
<dbReference type="Proteomes" id="UP001186974">
    <property type="component" value="Unassembled WGS sequence"/>
</dbReference>
<organism evidence="1 2">
    <name type="scientific">Coniosporium uncinatum</name>
    <dbReference type="NCBI Taxonomy" id="93489"/>
    <lineage>
        <taxon>Eukaryota</taxon>
        <taxon>Fungi</taxon>
        <taxon>Dikarya</taxon>
        <taxon>Ascomycota</taxon>
        <taxon>Pezizomycotina</taxon>
        <taxon>Dothideomycetes</taxon>
        <taxon>Dothideomycetes incertae sedis</taxon>
        <taxon>Coniosporium</taxon>
    </lineage>
</organism>
<proteinExistence type="predicted"/>
<sequence>MSQGGTADEPESPVAQSASESSLPSSSSSEDIPVRRSQIFKRPVSRFKSKDTRDAGLQEEDEDEEEAYLPFANATTIGHGKTKAAVPDAERKRALGNLSKQPSQPWSPALQLQSVQSAGLYSTALSKTVTEDTKGKSRQPAGPGHSRSVSVPQRPSPPRNPPPTADSSATSSASTSSTPALPQHDGPTRPSATPSRASHLSRTTTTTSSSITAPLSPASLPSTSAHRHLLSPDSQAQRRRRSAAAKEGGGGGGSEGGTPSMGSSFSDLEMMNDSITQSALEDVLQSQLQRGSVASRVSLFGQALRSRYLPQDPQN</sequence>
<reference evidence="1" key="1">
    <citation type="submission" date="2024-09" db="EMBL/GenBank/DDBJ databases">
        <title>Black Yeasts Isolated from many extreme environments.</title>
        <authorList>
            <person name="Coleine C."/>
            <person name="Stajich J.E."/>
            <person name="Selbmann L."/>
        </authorList>
    </citation>
    <scope>NUCLEOTIDE SEQUENCE</scope>
    <source>
        <strain evidence="1">CCFEE 5737</strain>
    </source>
</reference>
<comment type="caution">
    <text evidence="1">The sequence shown here is derived from an EMBL/GenBank/DDBJ whole genome shotgun (WGS) entry which is preliminary data.</text>
</comment>
<keyword evidence="2" id="KW-1185">Reference proteome</keyword>
<evidence type="ECO:0000313" key="2">
    <source>
        <dbReference type="Proteomes" id="UP001186974"/>
    </source>
</evidence>
<protein>
    <submittedName>
        <fullName evidence="1">Uncharacterized protein</fullName>
    </submittedName>
</protein>
<name>A0ACC3D0X9_9PEZI</name>
<accession>A0ACC3D0X9</accession>
<gene>
    <name evidence="1" type="ORF">LTS18_008974</name>
</gene>